<dbReference type="Pfam" id="PF00126">
    <property type="entry name" value="HTH_1"/>
    <property type="match status" value="1"/>
</dbReference>
<keyword evidence="3" id="KW-0238">DNA-binding</keyword>
<name>A0ABR6WXG4_9FIRM</name>
<evidence type="ECO:0000259" key="5">
    <source>
        <dbReference type="PROSITE" id="PS50931"/>
    </source>
</evidence>
<dbReference type="InterPro" id="IPR000847">
    <property type="entry name" value="LysR_HTH_N"/>
</dbReference>
<protein>
    <submittedName>
        <fullName evidence="6">LysR family transcriptional regulator</fullName>
    </submittedName>
</protein>
<proteinExistence type="inferred from homology"/>
<dbReference type="SUPFAM" id="SSF53850">
    <property type="entry name" value="Periplasmic binding protein-like II"/>
    <property type="match status" value="1"/>
</dbReference>
<dbReference type="RefSeq" id="WP_186843210.1">
    <property type="nucleotide sequence ID" value="NZ_WJBC01000024.1"/>
</dbReference>
<sequence length="305" mass="35730">MNILQMQQFQTIARHESIAKAADELFVTSSALSKTLKNIENEYNCTFFDRVGRKICLNQNGTVLLEYIDTILNNYDNMNLYFSTNHNMPHSSIILCDLGENILDTSISTFLRKYPYLRVKKETVSFQKSIEMLLNKEADIIFTDHLSLNQCQEELTLQNIERTFLFKNKLFIAVPPDSKFAALKEINLNQLENEEFVDIKGELDNVIKTVPFIDYLCEAENVKLNFAYHYDLDYAYKNLFFTPHLYLSDSLHISYYTDSRKYKKYIKIANPSAYQDIYICYHPEDPNVSIFADILKKTFMDIFKS</sequence>
<keyword evidence="7" id="KW-1185">Reference proteome</keyword>
<organism evidence="6 7">
    <name type="scientific">Acetobacterium fimetarium</name>
    <dbReference type="NCBI Taxonomy" id="52691"/>
    <lineage>
        <taxon>Bacteria</taxon>
        <taxon>Bacillati</taxon>
        <taxon>Bacillota</taxon>
        <taxon>Clostridia</taxon>
        <taxon>Eubacteriales</taxon>
        <taxon>Eubacteriaceae</taxon>
        <taxon>Acetobacterium</taxon>
    </lineage>
</organism>
<comment type="similarity">
    <text evidence="1">Belongs to the LysR transcriptional regulatory family.</text>
</comment>
<comment type="caution">
    <text evidence="6">The sequence shown here is derived from an EMBL/GenBank/DDBJ whole genome shotgun (WGS) entry which is preliminary data.</text>
</comment>
<evidence type="ECO:0000256" key="3">
    <source>
        <dbReference type="ARBA" id="ARBA00023125"/>
    </source>
</evidence>
<dbReference type="SUPFAM" id="SSF46785">
    <property type="entry name" value="Winged helix' DNA-binding domain"/>
    <property type="match status" value="1"/>
</dbReference>
<dbReference type="PANTHER" id="PTHR30419">
    <property type="entry name" value="HTH-TYPE TRANSCRIPTIONAL REGULATOR YBHD"/>
    <property type="match status" value="1"/>
</dbReference>
<dbReference type="InterPro" id="IPR050950">
    <property type="entry name" value="HTH-type_LysR_regulators"/>
</dbReference>
<dbReference type="PANTHER" id="PTHR30419:SF28">
    <property type="entry name" value="HTH-TYPE TRANSCRIPTIONAL REGULATOR BSDA"/>
    <property type="match status" value="1"/>
</dbReference>
<dbReference type="Gene3D" id="3.40.190.290">
    <property type="match status" value="1"/>
</dbReference>
<dbReference type="InterPro" id="IPR005119">
    <property type="entry name" value="LysR_subst-bd"/>
</dbReference>
<reference evidence="6 7" key="1">
    <citation type="journal article" date="2020" name="mSystems">
        <title>Defining Genomic and Predicted Metabolic Features of the Acetobacterium Genus.</title>
        <authorList>
            <person name="Ross D.E."/>
            <person name="Marshall C.W."/>
            <person name="Gulliver D."/>
            <person name="May H.D."/>
            <person name="Norman R.S."/>
        </authorList>
    </citation>
    <scope>NUCLEOTIDE SEQUENCE [LARGE SCALE GENOMIC DNA]</scope>
    <source>
        <strain evidence="6 7">DSM 8238</strain>
    </source>
</reference>
<feature type="domain" description="HTH lysR-type" evidence="5">
    <location>
        <begin position="1"/>
        <end position="58"/>
    </location>
</feature>
<dbReference type="Proteomes" id="UP000603234">
    <property type="component" value="Unassembled WGS sequence"/>
</dbReference>
<evidence type="ECO:0000256" key="2">
    <source>
        <dbReference type="ARBA" id="ARBA00023015"/>
    </source>
</evidence>
<dbReference type="InterPro" id="IPR036388">
    <property type="entry name" value="WH-like_DNA-bd_sf"/>
</dbReference>
<evidence type="ECO:0000256" key="4">
    <source>
        <dbReference type="ARBA" id="ARBA00023163"/>
    </source>
</evidence>
<evidence type="ECO:0000313" key="6">
    <source>
        <dbReference type="EMBL" id="MBC3805322.1"/>
    </source>
</evidence>
<keyword evidence="2" id="KW-0805">Transcription regulation</keyword>
<dbReference type="Pfam" id="PF03466">
    <property type="entry name" value="LysR_substrate"/>
    <property type="match status" value="1"/>
</dbReference>
<dbReference type="PROSITE" id="PS50931">
    <property type="entry name" value="HTH_LYSR"/>
    <property type="match status" value="1"/>
</dbReference>
<evidence type="ECO:0000256" key="1">
    <source>
        <dbReference type="ARBA" id="ARBA00009437"/>
    </source>
</evidence>
<keyword evidence="4" id="KW-0804">Transcription</keyword>
<accession>A0ABR6WXG4</accession>
<gene>
    <name evidence="6" type="ORF">GH808_12935</name>
</gene>
<dbReference type="InterPro" id="IPR036390">
    <property type="entry name" value="WH_DNA-bd_sf"/>
</dbReference>
<evidence type="ECO:0000313" key="7">
    <source>
        <dbReference type="Proteomes" id="UP000603234"/>
    </source>
</evidence>
<dbReference type="Gene3D" id="1.10.10.10">
    <property type="entry name" value="Winged helix-like DNA-binding domain superfamily/Winged helix DNA-binding domain"/>
    <property type="match status" value="1"/>
</dbReference>
<dbReference type="EMBL" id="WJBC01000024">
    <property type="protein sequence ID" value="MBC3805322.1"/>
    <property type="molecule type" value="Genomic_DNA"/>
</dbReference>